<evidence type="ECO:0000256" key="1">
    <source>
        <dbReference type="SAM" id="Phobius"/>
    </source>
</evidence>
<evidence type="ECO:0000313" key="2">
    <source>
        <dbReference type="EMBL" id="MFD2756161.1"/>
    </source>
</evidence>
<keyword evidence="3" id="KW-1185">Reference proteome</keyword>
<accession>A0ABW5UR96</accession>
<proteinExistence type="predicted"/>
<reference evidence="3" key="1">
    <citation type="journal article" date="2019" name="Int. J. Syst. Evol. Microbiol.">
        <title>The Global Catalogue of Microorganisms (GCM) 10K type strain sequencing project: providing services to taxonomists for standard genome sequencing and annotation.</title>
        <authorList>
            <consortium name="The Broad Institute Genomics Platform"/>
            <consortium name="The Broad Institute Genome Sequencing Center for Infectious Disease"/>
            <person name="Wu L."/>
            <person name="Ma J."/>
        </authorList>
    </citation>
    <scope>NUCLEOTIDE SEQUENCE [LARGE SCALE GENOMIC DNA]</scope>
    <source>
        <strain evidence="3">TISTR 1906</strain>
    </source>
</reference>
<dbReference type="RefSeq" id="WP_157082183.1">
    <property type="nucleotide sequence ID" value="NZ_BCNT01000020.1"/>
</dbReference>
<gene>
    <name evidence="2" type="ORF">ACFSW6_18985</name>
</gene>
<keyword evidence="1" id="KW-1133">Transmembrane helix</keyword>
<protein>
    <recommendedName>
        <fullName evidence="4">DUF350 domain-containing protein</fullName>
    </recommendedName>
</protein>
<sequence length="79" mass="8236">MADCLCALNVAAVLFGVASGALWLFSLKIAGAFPESCLTEPKALMDDVLHKQNMVNVLAAVIASLGILCQVAAMLMRGN</sequence>
<keyword evidence="1" id="KW-0472">Membrane</keyword>
<evidence type="ECO:0008006" key="4">
    <source>
        <dbReference type="Google" id="ProtNLM"/>
    </source>
</evidence>
<feature type="transmembrane region" description="Helical" evidence="1">
    <location>
        <begin position="54"/>
        <end position="76"/>
    </location>
</feature>
<keyword evidence="1" id="KW-0812">Transmembrane</keyword>
<dbReference type="Proteomes" id="UP001597463">
    <property type="component" value="Unassembled WGS sequence"/>
</dbReference>
<name>A0ABW5UR96_9BURK</name>
<dbReference type="EMBL" id="JBHUMV010000009">
    <property type="protein sequence ID" value="MFD2756161.1"/>
    <property type="molecule type" value="Genomic_DNA"/>
</dbReference>
<organism evidence="2 3">
    <name type="scientific">Comamonas terrae</name>
    <dbReference type="NCBI Taxonomy" id="673548"/>
    <lineage>
        <taxon>Bacteria</taxon>
        <taxon>Pseudomonadati</taxon>
        <taxon>Pseudomonadota</taxon>
        <taxon>Betaproteobacteria</taxon>
        <taxon>Burkholderiales</taxon>
        <taxon>Comamonadaceae</taxon>
        <taxon>Comamonas</taxon>
    </lineage>
</organism>
<comment type="caution">
    <text evidence="2">The sequence shown here is derived from an EMBL/GenBank/DDBJ whole genome shotgun (WGS) entry which is preliminary data.</text>
</comment>
<evidence type="ECO:0000313" key="3">
    <source>
        <dbReference type="Proteomes" id="UP001597463"/>
    </source>
</evidence>